<evidence type="ECO:0000313" key="3">
    <source>
        <dbReference type="EMBL" id="UOY17120.1"/>
    </source>
</evidence>
<evidence type="ECO:0000256" key="1">
    <source>
        <dbReference type="SAM" id="MobiDB-lite"/>
    </source>
</evidence>
<keyword evidence="2" id="KW-0732">Signal</keyword>
<dbReference type="AlphaFoldDB" id="A0A8T9VQH1"/>
<reference evidence="3" key="1">
    <citation type="submission" date="2020-12" db="EMBL/GenBank/DDBJ databases">
        <authorList>
            <person name="Robinson S.D."/>
        </authorList>
    </citation>
    <scope>NUCLEOTIDE SEQUENCE</scope>
    <source>
        <tissue evidence="3">Venom apparatus</tissue>
    </source>
</reference>
<evidence type="ECO:0000256" key="2">
    <source>
        <dbReference type="SAM" id="SignalP"/>
    </source>
</evidence>
<feature type="signal peptide" evidence="2">
    <location>
        <begin position="1"/>
        <end position="27"/>
    </location>
</feature>
<protein>
    <submittedName>
        <fullName evidence="3">Venom peptide</fullName>
    </submittedName>
</protein>
<feature type="chain" id="PRO_5035848068" evidence="2">
    <location>
        <begin position="28"/>
        <end position="124"/>
    </location>
</feature>
<name>A0A8T9VQH1_DASCH</name>
<sequence>MNLSTFFFGIVALFIATVSIFFDNVEASASPDALAAPDALADAEALPLALPKKSKFKGSSGTGGKKSKDKEPSKMDDILKNTLKKVGVAAGKAAGEAAAKTTIEAIKDALQPGEESAEGEAPSE</sequence>
<proteinExistence type="evidence at transcript level"/>
<organism evidence="3">
    <name type="scientific">Dasymutilla chiron</name>
    <name type="common">Velvet ant</name>
    <name type="synonym">Mutilla chiron</name>
    <dbReference type="NCBI Taxonomy" id="374949"/>
    <lineage>
        <taxon>Eukaryota</taxon>
        <taxon>Metazoa</taxon>
        <taxon>Ecdysozoa</taxon>
        <taxon>Arthropoda</taxon>
        <taxon>Hexapoda</taxon>
        <taxon>Insecta</taxon>
        <taxon>Pterygota</taxon>
        <taxon>Neoptera</taxon>
        <taxon>Endopterygota</taxon>
        <taxon>Hymenoptera</taxon>
        <taxon>Apocrita</taxon>
        <taxon>Aculeata</taxon>
        <taxon>Pompiloidea</taxon>
        <taxon>Mutillidae</taxon>
        <taxon>Sphaeropthalminae</taxon>
        <taxon>Dasymutilla</taxon>
    </lineage>
</organism>
<dbReference type="EMBL" id="MW323176">
    <property type="protein sequence ID" value="UOY17120.1"/>
    <property type="molecule type" value="mRNA"/>
</dbReference>
<accession>A0A8T9VQH1</accession>
<feature type="compositionally biased region" description="Basic and acidic residues" evidence="1">
    <location>
        <begin position="66"/>
        <end position="76"/>
    </location>
</feature>
<feature type="region of interest" description="Disordered" evidence="1">
    <location>
        <begin position="52"/>
        <end position="76"/>
    </location>
</feature>